<gene>
    <name evidence="2" type="ORF">IMCC3135_29850</name>
</gene>
<sequence length="80" mass="9199">MRVVITVVSFVVFLLIVWWAYSGRQKQRFDEAANLPFADDDMQERTVEEQLAENRRNSSSIKSADQSAARATAEQEVRHV</sequence>
<reference evidence="2 3" key="1">
    <citation type="submission" date="2016-12" db="EMBL/GenBank/DDBJ databases">
        <authorList>
            <person name="Song W.-J."/>
            <person name="Kurnit D.M."/>
        </authorList>
    </citation>
    <scope>NUCLEOTIDE SEQUENCE [LARGE SCALE GENOMIC DNA]</scope>
    <source>
        <strain evidence="2 3">IMCC3135</strain>
    </source>
</reference>
<dbReference type="Proteomes" id="UP000250079">
    <property type="component" value="Chromosome"/>
</dbReference>
<keyword evidence="3" id="KW-1185">Reference proteome</keyword>
<proteinExistence type="predicted"/>
<evidence type="ECO:0000313" key="2">
    <source>
        <dbReference type="EMBL" id="ASJ76019.1"/>
    </source>
</evidence>
<dbReference type="KEGG" id="gai:IMCC3135_29850"/>
<feature type="compositionally biased region" description="Basic and acidic residues" evidence="1">
    <location>
        <begin position="46"/>
        <end position="56"/>
    </location>
</feature>
<dbReference type="InterPro" id="IPR008621">
    <property type="entry name" value="Cbb3-typ_cyt_oxidase_comp"/>
</dbReference>
<dbReference type="EMBL" id="CP018632">
    <property type="protein sequence ID" value="ASJ76019.1"/>
    <property type="molecule type" value="Genomic_DNA"/>
</dbReference>
<feature type="region of interest" description="Disordered" evidence="1">
    <location>
        <begin position="46"/>
        <end position="80"/>
    </location>
</feature>
<evidence type="ECO:0008006" key="4">
    <source>
        <dbReference type="Google" id="ProtNLM"/>
    </source>
</evidence>
<dbReference type="AlphaFoldDB" id="A0A2Z2NXE3"/>
<name>A0A2Z2NXE3_9GAMM</name>
<dbReference type="CDD" id="cd01324">
    <property type="entry name" value="cbb3_Oxidase_CcoQ"/>
    <property type="match status" value="1"/>
</dbReference>
<dbReference type="Pfam" id="PF05545">
    <property type="entry name" value="FixQ"/>
    <property type="match status" value="1"/>
</dbReference>
<accession>A0A2Z2NXE3</accession>
<evidence type="ECO:0000256" key="1">
    <source>
        <dbReference type="SAM" id="MobiDB-lite"/>
    </source>
</evidence>
<organism evidence="2 3">
    <name type="scientific">Granulosicoccus antarcticus IMCC3135</name>
    <dbReference type="NCBI Taxonomy" id="1192854"/>
    <lineage>
        <taxon>Bacteria</taxon>
        <taxon>Pseudomonadati</taxon>
        <taxon>Pseudomonadota</taxon>
        <taxon>Gammaproteobacteria</taxon>
        <taxon>Chromatiales</taxon>
        <taxon>Granulosicoccaceae</taxon>
        <taxon>Granulosicoccus</taxon>
    </lineage>
</organism>
<feature type="compositionally biased region" description="Polar residues" evidence="1">
    <location>
        <begin position="57"/>
        <end position="66"/>
    </location>
</feature>
<protein>
    <recommendedName>
        <fullName evidence="4">Cbb3-type cytochrome c oxidase subunit 3</fullName>
    </recommendedName>
</protein>
<evidence type="ECO:0000313" key="3">
    <source>
        <dbReference type="Proteomes" id="UP000250079"/>
    </source>
</evidence>
<dbReference type="RefSeq" id="WP_418251413.1">
    <property type="nucleotide sequence ID" value="NZ_CP018632.1"/>
</dbReference>